<sequence length="72" mass="7214">MPEAAAVAHDTAVYFLCGCAGDGGGGGGGRMLNFLERVAAKYGCIGAPLSLRSVQRVASHIGMAADAQFVTA</sequence>
<keyword evidence="2" id="KW-1185">Reference proteome</keyword>
<accession>A0A0E0KSW1</accession>
<name>A0A0E0KSW1_ORYPU</name>
<dbReference type="Gramene" id="OPUNC04G16610.1">
    <property type="protein sequence ID" value="OPUNC04G16610.1"/>
    <property type="gene ID" value="OPUNC04G16610"/>
</dbReference>
<evidence type="ECO:0000313" key="2">
    <source>
        <dbReference type="Proteomes" id="UP000026962"/>
    </source>
</evidence>
<dbReference type="Proteomes" id="UP000026962">
    <property type="component" value="Chromosome 4"/>
</dbReference>
<dbReference type="AlphaFoldDB" id="A0A0E0KSW1"/>
<dbReference type="HOGENOM" id="CLU_2726595_0_0_1"/>
<reference evidence="1" key="2">
    <citation type="submission" date="2018-05" db="EMBL/GenBank/DDBJ databases">
        <title>OpunRS2 (Oryza punctata Reference Sequence Version 2).</title>
        <authorList>
            <person name="Zhang J."/>
            <person name="Kudrna D."/>
            <person name="Lee S."/>
            <person name="Talag J."/>
            <person name="Welchert J."/>
            <person name="Wing R.A."/>
        </authorList>
    </citation>
    <scope>NUCLEOTIDE SEQUENCE [LARGE SCALE GENOMIC DNA]</scope>
</reference>
<dbReference type="EnsemblPlants" id="OPUNC04G16610.1">
    <property type="protein sequence ID" value="OPUNC04G16610.1"/>
    <property type="gene ID" value="OPUNC04G16610"/>
</dbReference>
<proteinExistence type="predicted"/>
<protein>
    <submittedName>
        <fullName evidence="1">Uncharacterized protein</fullName>
    </submittedName>
</protein>
<reference evidence="1" key="1">
    <citation type="submission" date="2015-04" db="UniProtKB">
        <authorList>
            <consortium name="EnsemblPlants"/>
        </authorList>
    </citation>
    <scope>IDENTIFICATION</scope>
</reference>
<organism evidence="1">
    <name type="scientific">Oryza punctata</name>
    <name type="common">Red rice</name>
    <dbReference type="NCBI Taxonomy" id="4537"/>
    <lineage>
        <taxon>Eukaryota</taxon>
        <taxon>Viridiplantae</taxon>
        <taxon>Streptophyta</taxon>
        <taxon>Embryophyta</taxon>
        <taxon>Tracheophyta</taxon>
        <taxon>Spermatophyta</taxon>
        <taxon>Magnoliopsida</taxon>
        <taxon>Liliopsida</taxon>
        <taxon>Poales</taxon>
        <taxon>Poaceae</taxon>
        <taxon>BOP clade</taxon>
        <taxon>Oryzoideae</taxon>
        <taxon>Oryzeae</taxon>
        <taxon>Oryzinae</taxon>
        <taxon>Oryza</taxon>
    </lineage>
</organism>
<evidence type="ECO:0000313" key="1">
    <source>
        <dbReference type="EnsemblPlants" id="OPUNC04G16610.1"/>
    </source>
</evidence>